<sequence length="543" mass="61022">MTVTVPLLIGAFSIAAYFLLASPRRSPEVHADADALTSVLIPAYTSHSRSLPKQSKHAFSYPLLYLGVDVDALESGALDLPGRIVRYGGRPITKLLGLRSDGYLEPGSEGLRAKVEQLLDTRGIPRTSIGRIWLVTMPSCFGFEGINPLSTWFVYHKDGRFLSVILEVHNTFGEKHAYVLQTSSSYRDEPGKGYDYSWTFPDRSTSPPSTLETIKIFLRQLTPSKTPKLQAVLASHPSRSAIPLIPAHSLRIFTTILRWPLALFLTTPRILYHAYLLHYEKKLAVYPRPEPRTSGVEDQWNPAEQDGEGVGAAVGWKSESWGERTSRRLVETWVTQRAEQLGTSVEVIFRDQRKGLQVRGKKSSNESRSEQLVITTADPKFYTHLLGAPSSEHFLALAKETLTDISSPEAFSNFFSPAVAPSNSKDAHSIPARAAASVRSRHLRFLWSHSRIAPTPDLAHPPDNHFINSHPDGKRSSWVDTLVFTIVVQQFLADVTEEWVMRMFGARFLDGQEPWRVWERALRRSYMDESKSMEQDDLGSVLW</sequence>
<dbReference type="PANTHER" id="PTHR33973:SF4">
    <property type="entry name" value="OS07G0153300 PROTEIN"/>
    <property type="match status" value="1"/>
</dbReference>
<evidence type="ECO:0000313" key="1">
    <source>
        <dbReference type="EMBL" id="RSH95051.1"/>
    </source>
</evidence>
<dbReference type="STRING" id="1890683.A0A427YVM0"/>
<dbReference type="AlphaFoldDB" id="A0A427YVM0"/>
<reference evidence="1 2" key="1">
    <citation type="submission" date="2018-11" db="EMBL/GenBank/DDBJ databases">
        <title>Genome sequence of Saitozyma podzolica DSM 27192.</title>
        <authorList>
            <person name="Aliyu H."/>
            <person name="Gorte O."/>
            <person name="Ochsenreither K."/>
        </authorList>
    </citation>
    <scope>NUCLEOTIDE SEQUENCE [LARGE SCALE GENOMIC DNA]</scope>
    <source>
        <strain evidence="1 2">DSM 27192</strain>
    </source>
</reference>
<name>A0A427YVM0_9TREE</name>
<comment type="caution">
    <text evidence="1">The sequence shown here is derived from an EMBL/GenBank/DDBJ whole genome shotgun (WGS) entry which is preliminary data.</text>
</comment>
<accession>A0A427YVM0</accession>
<gene>
    <name evidence="1" type="ORF">EHS25_000137</name>
</gene>
<protein>
    <submittedName>
        <fullName evidence="1">Uncharacterized protein</fullName>
    </submittedName>
</protein>
<dbReference type="PANTHER" id="PTHR33973">
    <property type="entry name" value="OS07G0153300 PROTEIN"/>
    <property type="match status" value="1"/>
</dbReference>
<dbReference type="EMBL" id="RSCD01000001">
    <property type="protein sequence ID" value="RSH95051.1"/>
    <property type="molecule type" value="Genomic_DNA"/>
</dbReference>
<dbReference type="InterPro" id="IPR010775">
    <property type="entry name" value="DUF1365"/>
</dbReference>
<dbReference type="Proteomes" id="UP000279259">
    <property type="component" value="Unassembled WGS sequence"/>
</dbReference>
<proteinExistence type="predicted"/>
<organism evidence="1 2">
    <name type="scientific">Saitozyma podzolica</name>
    <dbReference type="NCBI Taxonomy" id="1890683"/>
    <lineage>
        <taxon>Eukaryota</taxon>
        <taxon>Fungi</taxon>
        <taxon>Dikarya</taxon>
        <taxon>Basidiomycota</taxon>
        <taxon>Agaricomycotina</taxon>
        <taxon>Tremellomycetes</taxon>
        <taxon>Tremellales</taxon>
        <taxon>Trimorphomycetaceae</taxon>
        <taxon>Saitozyma</taxon>
    </lineage>
</organism>
<dbReference type="Pfam" id="PF07103">
    <property type="entry name" value="DUF1365"/>
    <property type="match status" value="1"/>
</dbReference>
<dbReference type="OrthoDB" id="3340520at2759"/>
<keyword evidence="2" id="KW-1185">Reference proteome</keyword>
<evidence type="ECO:0000313" key="2">
    <source>
        <dbReference type="Proteomes" id="UP000279259"/>
    </source>
</evidence>